<dbReference type="InterPro" id="IPR000741">
    <property type="entry name" value="FBA_I"/>
</dbReference>
<dbReference type="PANTHER" id="PTHR11627">
    <property type="entry name" value="FRUCTOSE-BISPHOSPHATE ALDOLASE"/>
    <property type="match status" value="1"/>
</dbReference>
<evidence type="ECO:0000313" key="12">
    <source>
        <dbReference type="WBParaSite" id="PgR025_g069_t01"/>
    </source>
</evidence>
<organism evidence="11 12">
    <name type="scientific">Parascaris univalens</name>
    <name type="common">Nematode worm</name>
    <dbReference type="NCBI Taxonomy" id="6257"/>
    <lineage>
        <taxon>Eukaryota</taxon>
        <taxon>Metazoa</taxon>
        <taxon>Ecdysozoa</taxon>
        <taxon>Nematoda</taxon>
        <taxon>Chromadorea</taxon>
        <taxon>Rhabditida</taxon>
        <taxon>Spirurina</taxon>
        <taxon>Ascaridomorpha</taxon>
        <taxon>Ascaridoidea</taxon>
        <taxon>Ascarididae</taxon>
        <taxon>Parascaris</taxon>
    </lineage>
</organism>
<evidence type="ECO:0000256" key="6">
    <source>
        <dbReference type="ARBA" id="ARBA00023152"/>
    </source>
</evidence>
<keyword evidence="6 9" id="KW-0324">Glycolysis</keyword>
<dbReference type="Pfam" id="PF00274">
    <property type="entry name" value="Glycolytic"/>
    <property type="match status" value="1"/>
</dbReference>
<comment type="catalytic activity">
    <reaction evidence="1 9">
        <text>beta-D-fructose 1,6-bisphosphate = D-glyceraldehyde 3-phosphate + dihydroxyacetone phosphate</text>
        <dbReference type="Rhea" id="RHEA:14729"/>
        <dbReference type="ChEBI" id="CHEBI:32966"/>
        <dbReference type="ChEBI" id="CHEBI:57642"/>
        <dbReference type="ChEBI" id="CHEBI:59776"/>
        <dbReference type="EC" id="4.1.2.13"/>
    </reaction>
</comment>
<comment type="pathway">
    <text evidence="2 10">Carbohydrate degradation; glycolysis; D-glyceraldehyde 3-phosphate and glycerone phosphate from D-glucose: step 4/4.</text>
</comment>
<dbReference type="AlphaFoldDB" id="A0A915B363"/>
<protein>
    <recommendedName>
        <fullName evidence="5 9">Fructose-bisphosphate aldolase</fullName>
        <ecNumber evidence="4 9">4.1.2.13</ecNumber>
    </recommendedName>
</protein>
<evidence type="ECO:0000256" key="3">
    <source>
        <dbReference type="ARBA" id="ARBA00010387"/>
    </source>
</evidence>
<evidence type="ECO:0000256" key="2">
    <source>
        <dbReference type="ARBA" id="ARBA00004714"/>
    </source>
</evidence>
<evidence type="ECO:0000256" key="5">
    <source>
        <dbReference type="ARBA" id="ARBA00013779"/>
    </source>
</evidence>
<evidence type="ECO:0000313" key="11">
    <source>
        <dbReference type="Proteomes" id="UP000887569"/>
    </source>
</evidence>
<dbReference type="Proteomes" id="UP000887569">
    <property type="component" value="Unplaced"/>
</dbReference>
<dbReference type="Gene3D" id="3.20.20.70">
    <property type="entry name" value="Aldolase class I"/>
    <property type="match status" value="1"/>
</dbReference>
<keyword evidence="8" id="KW-0704">Schiff base</keyword>
<proteinExistence type="inferred from homology"/>
<evidence type="ECO:0000256" key="8">
    <source>
        <dbReference type="ARBA" id="ARBA00023270"/>
    </source>
</evidence>
<evidence type="ECO:0000256" key="7">
    <source>
        <dbReference type="ARBA" id="ARBA00023239"/>
    </source>
</evidence>
<dbReference type="InterPro" id="IPR029768">
    <property type="entry name" value="Aldolase_I_AS"/>
</dbReference>
<dbReference type="FunFam" id="3.20.20.70:FF:000140">
    <property type="entry name" value="Fructose-bisphosphate aldolase"/>
    <property type="match status" value="1"/>
</dbReference>
<sequence length="442" mass="48068">ISKNTVAPTRRPITSKMIALKICAFAANTVFDSRSIHQSSTMLVWTCVRLIFELLSLIVISEVIGVLTGSDRVRNMVEVGGWWQPVLSAAQENELREIAQKLVAPSKGILAADESTGTFGKRLAAFNLENSVELRQKYRQLLFTTPNLGEHISGVILFEETFNQKTDTGERFVDVLKKAGIIPGIKLDLGIVPLAGTLGEDTTQGLDDLARRAAAFKKGGCEFSKWRCVFHISSRTPSHLALLENAKVLARYASISQQAGLVPIIEPEVLCDGDHDLARAQKVTEQALAYIYKALNDYHVYLEGSLLKPNMVTPGRGFSGKLVTHEEIAEATVRTLLRTVPAAVPGIVFLSGGQSELDATANLNAINRVPGLKPWRLSFSYGRALQAPVLKAWASKNIDAAQKALLVRGKANGLATDGKYEGEQATETAAEPLFIAKHRVDG</sequence>
<evidence type="ECO:0000256" key="9">
    <source>
        <dbReference type="RuleBase" id="RU003994"/>
    </source>
</evidence>
<dbReference type="EC" id="4.1.2.13" evidence="4 9"/>
<dbReference type="SUPFAM" id="SSF51569">
    <property type="entry name" value="Aldolase"/>
    <property type="match status" value="1"/>
</dbReference>
<keyword evidence="7 9" id="KW-0456">Lyase</keyword>
<dbReference type="NCBIfam" id="NF033379">
    <property type="entry name" value="FrucBisAld_I"/>
    <property type="match status" value="1"/>
</dbReference>
<evidence type="ECO:0000256" key="4">
    <source>
        <dbReference type="ARBA" id="ARBA00013068"/>
    </source>
</evidence>
<accession>A0A915B363</accession>
<dbReference type="CDD" id="cd00948">
    <property type="entry name" value="FBP_aldolase_I_a"/>
    <property type="match status" value="1"/>
</dbReference>
<keyword evidence="11" id="KW-1185">Reference proteome</keyword>
<dbReference type="GO" id="GO:0006096">
    <property type="term" value="P:glycolytic process"/>
    <property type="evidence" value="ECO:0007669"/>
    <property type="project" value="UniProtKB-KW"/>
</dbReference>
<comment type="similarity">
    <text evidence="3 9">Belongs to the class I fructose-bisphosphate aldolase family.</text>
</comment>
<dbReference type="PROSITE" id="PS00158">
    <property type="entry name" value="ALDOLASE_CLASS_I"/>
    <property type="match status" value="1"/>
</dbReference>
<dbReference type="WBParaSite" id="PgR025_g069_t01">
    <property type="protein sequence ID" value="PgR025_g069_t01"/>
    <property type="gene ID" value="PgR025_g069"/>
</dbReference>
<evidence type="ECO:0000256" key="10">
    <source>
        <dbReference type="RuleBase" id="RU004257"/>
    </source>
</evidence>
<evidence type="ECO:0000256" key="1">
    <source>
        <dbReference type="ARBA" id="ARBA00000441"/>
    </source>
</evidence>
<dbReference type="GO" id="GO:0004332">
    <property type="term" value="F:fructose-bisphosphate aldolase activity"/>
    <property type="evidence" value="ECO:0007669"/>
    <property type="project" value="UniProtKB-EC"/>
</dbReference>
<dbReference type="InterPro" id="IPR013785">
    <property type="entry name" value="Aldolase_TIM"/>
</dbReference>
<name>A0A915B363_PARUN</name>
<reference evidence="12" key="1">
    <citation type="submission" date="2022-11" db="UniProtKB">
        <authorList>
            <consortium name="WormBaseParasite"/>
        </authorList>
    </citation>
    <scope>IDENTIFICATION</scope>
</reference>